<dbReference type="EMBL" id="UINC01031750">
    <property type="protein sequence ID" value="SVB18287.1"/>
    <property type="molecule type" value="Genomic_DNA"/>
</dbReference>
<protein>
    <recommendedName>
        <fullName evidence="1">Amidohydrolase 3 domain-containing protein</fullName>
    </recommendedName>
</protein>
<dbReference type="Gene3D" id="3.20.20.140">
    <property type="entry name" value="Metal-dependent hydrolases"/>
    <property type="match status" value="1"/>
</dbReference>
<dbReference type="PANTHER" id="PTHR22642:SF2">
    <property type="entry name" value="PROTEIN LONG AFTER FAR-RED 3"/>
    <property type="match status" value="1"/>
</dbReference>
<dbReference type="Gene3D" id="2.30.40.10">
    <property type="entry name" value="Urease, subunit C, domain 1"/>
    <property type="match status" value="1"/>
</dbReference>
<dbReference type="PANTHER" id="PTHR22642">
    <property type="entry name" value="IMIDAZOLONEPROPIONASE"/>
    <property type="match status" value="1"/>
</dbReference>
<dbReference type="Gene3D" id="3.10.310.70">
    <property type="match status" value="1"/>
</dbReference>
<dbReference type="InterPro" id="IPR011059">
    <property type="entry name" value="Metal-dep_hydrolase_composite"/>
</dbReference>
<name>A0A382BYN0_9ZZZZ</name>
<gene>
    <name evidence="2" type="ORF">METZ01_LOCUS171141</name>
</gene>
<dbReference type="AlphaFoldDB" id="A0A382BYN0"/>
<dbReference type="InterPro" id="IPR013108">
    <property type="entry name" value="Amidohydro_3"/>
</dbReference>
<dbReference type="CDD" id="cd01300">
    <property type="entry name" value="YtcJ_like"/>
    <property type="match status" value="1"/>
</dbReference>
<feature type="domain" description="Amidohydrolase 3" evidence="1">
    <location>
        <begin position="68"/>
        <end position="540"/>
    </location>
</feature>
<dbReference type="SUPFAM" id="SSF51338">
    <property type="entry name" value="Composite domain of metallo-dependent hydrolases"/>
    <property type="match status" value="1"/>
</dbReference>
<evidence type="ECO:0000259" key="1">
    <source>
        <dbReference type="Pfam" id="PF07969"/>
    </source>
</evidence>
<dbReference type="GO" id="GO:0016810">
    <property type="term" value="F:hydrolase activity, acting on carbon-nitrogen (but not peptide) bonds"/>
    <property type="evidence" value="ECO:0007669"/>
    <property type="project" value="InterPro"/>
</dbReference>
<accession>A0A382BYN0</accession>
<sequence>MVRSLITCCMLLIIGCGSVKNADKIFINGNIWTGIKNAPRAEFIAILGESILNVGNGEYKHLQGPSTELIDLHGDFVIPGLMDNHTHFMSGGFQLMSIDLRDAKSKIEFVKRIKEHAKQLDTGEWITGGDWDHEIWGGELPTRIWIDEVTENNPVFISRVDGHMALANSIALNLAGINAKTQNPPGGLIVRETTTNQPTGVLKDEARSLVSMIIPGKSNETLDKALKMAMEHAASLGVTQVHDMCSWEDLQTFERNRSSLTLRIYALPWYTNWRQLIELNKEKGPGNDWLRWSGMKAMMDGSLGSRTAWMHDPYLDDPSTKGLLVMADTLEFRKIMREVDRAGIQLAVHAIGTKANEWILDAFVDIEKENGYRDRRPRIEHSQHLTSNSINRFNTQNVIPSMQPYHCIDDTRWMYKRIGPEIMEGTYVFRSFLDKNVNLTFGSDWTVAPLNPMAGIYAAVTRKTIDGSYPGGWYPEQRITVEEALHCYTNNSAYAGFQEDKLGSLESGKLADFVVLSNDLTRIDPDAILNTIVLRTIVGGMDAYIRSAEKVRK</sequence>
<reference evidence="2" key="1">
    <citation type="submission" date="2018-05" db="EMBL/GenBank/DDBJ databases">
        <authorList>
            <person name="Lanie J.A."/>
            <person name="Ng W.-L."/>
            <person name="Kazmierczak K.M."/>
            <person name="Andrzejewski T.M."/>
            <person name="Davidsen T.M."/>
            <person name="Wayne K.J."/>
            <person name="Tettelin H."/>
            <person name="Glass J.I."/>
            <person name="Rusch D."/>
            <person name="Podicherti R."/>
            <person name="Tsui H.-C.T."/>
            <person name="Winkler M.E."/>
        </authorList>
    </citation>
    <scope>NUCLEOTIDE SEQUENCE</scope>
</reference>
<dbReference type="InterPro" id="IPR033932">
    <property type="entry name" value="YtcJ-like"/>
</dbReference>
<dbReference type="Pfam" id="PF07969">
    <property type="entry name" value="Amidohydro_3"/>
    <property type="match status" value="1"/>
</dbReference>
<dbReference type="PROSITE" id="PS51257">
    <property type="entry name" value="PROKAR_LIPOPROTEIN"/>
    <property type="match status" value="1"/>
</dbReference>
<dbReference type="SUPFAM" id="SSF51556">
    <property type="entry name" value="Metallo-dependent hydrolases"/>
    <property type="match status" value="1"/>
</dbReference>
<dbReference type="InterPro" id="IPR032466">
    <property type="entry name" value="Metal_Hydrolase"/>
</dbReference>
<organism evidence="2">
    <name type="scientific">marine metagenome</name>
    <dbReference type="NCBI Taxonomy" id="408172"/>
    <lineage>
        <taxon>unclassified sequences</taxon>
        <taxon>metagenomes</taxon>
        <taxon>ecological metagenomes</taxon>
    </lineage>
</organism>
<evidence type="ECO:0000313" key="2">
    <source>
        <dbReference type="EMBL" id="SVB18287.1"/>
    </source>
</evidence>
<proteinExistence type="predicted"/>